<feature type="region of interest" description="Disordered" evidence="2">
    <location>
        <begin position="418"/>
        <end position="473"/>
    </location>
</feature>
<feature type="compositionally biased region" description="Polar residues" evidence="2">
    <location>
        <begin position="431"/>
        <end position="450"/>
    </location>
</feature>
<dbReference type="InterPro" id="IPR027007">
    <property type="entry name" value="C2_DOCK-type_domain"/>
</dbReference>
<dbReference type="InterPro" id="IPR026791">
    <property type="entry name" value="DOCK"/>
</dbReference>
<evidence type="ECO:0000256" key="1">
    <source>
        <dbReference type="PROSITE-ProRule" id="PRU00983"/>
    </source>
</evidence>
<dbReference type="GO" id="GO:0007264">
    <property type="term" value="P:small GTPase-mediated signal transduction"/>
    <property type="evidence" value="ECO:0007669"/>
    <property type="project" value="InterPro"/>
</dbReference>
<evidence type="ECO:0000259" key="3">
    <source>
        <dbReference type="PROSITE" id="PS51650"/>
    </source>
</evidence>
<dbReference type="Pfam" id="PF11878">
    <property type="entry name" value="DOCK_C-D_N"/>
    <property type="match status" value="1"/>
</dbReference>
<dbReference type="PANTHER" id="PTHR23317">
    <property type="entry name" value="DEDICATOR OF CYTOKINESIS DOCK"/>
    <property type="match status" value="1"/>
</dbReference>
<comment type="similarity">
    <text evidence="1">Belongs to the DOCK family.</text>
</comment>
<dbReference type="PROSITE" id="PS51650">
    <property type="entry name" value="C2_DOCK"/>
    <property type="match status" value="1"/>
</dbReference>
<dbReference type="EMBL" id="BGZK01000490">
    <property type="protein sequence ID" value="GBP46865.1"/>
    <property type="molecule type" value="Genomic_DNA"/>
</dbReference>
<organism evidence="4 5">
    <name type="scientific">Eumeta variegata</name>
    <name type="common">Bagworm moth</name>
    <name type="synonym">Eumeta japonica</name>
    <dbReference type="NCBI Taxonomy" id="151549"/>
    <lineage>
        <taxon>Eukaryota</taxon>
        <taxon>Metazoa</taxon>
        <taxon>Ecdysozoa</taxon>
        <taxon>Arthropoda</taxon>
        <taxon>Hexapoda</taxon>
        <taxon>Insecta</taxon>
        <taxon>Pterygota</taxon>
        <taxon>Neoptera</taxon>
        <taxon>Endopterygota</taxon>
        <taxon>Lepidoptera</taxon>
        <taxon>Glossata</taxon>
        <taxon>Ditrysia</taxon>
        <taxon>Tineoidea</taxon>
        <taxon>Psychidae</taxon>
        <taxon>Oiketicinae</taxon>
        <taxon>Eumeta</taxon>
    </lineage>
</organism>
<accession>A0A4C1W9Q3</accession>
<reference evidence="4 5" key="1">
    <citation type="journal article" date="2019" name="Commun. Biol.">
        <title>The bagworm genome reveals a unique fibroin gene that provides high tensile strength.</title>
        <authorList>
            <person name="Kono N."/>
            <person name="Nakamura H."/>
            <person name="Ohtoshi R."/>
            <person name="Tomita M."/>
            <person name="Numata K."/>
            <person name="Arakawa K."/>
        </authorList>
    </citation>
    <scope>NUCLEOTIDE SEQUENCE [LARGE SCALE GENOMIC DNA]</scope>
</reference>
<dbReference type="Gene3D" id="2.60.40.150">
    <property type="entry name" value="C2 domain"/>
    <property type="match status" value="1"/>
</dbReference>
<dbReference type="InterPro" id="IPR035892">
    <property type="entry name" value="C2_domain_sf"/>
</dbReference>
<dbReference type="Proteomes" id="UP000299102">
    <property type="component" value="Unassembled WGS sequence"/>
</dbReference>
<name>A0A4C1W9Q3_EUMVA</name>
<dbReference type="STRING" id="151549.A0A4C1W9Q3"/>
<comment type="caution">
    <text evidence="4">The sequence shown here is derived from an EMBL/GenBank/DDBJ whole genome shotgun (WGS) entry which is preliminary data.</text>
</comment>
<keyword evidence="5" id="KW-1185">Reference proteome</keyword>
<dbReference type="Pfam" id="PF14429">
    <property type="entry name" value="DOCK-C2"/>
    <property type="match status" value="1"/>
</dbReference>
<dbReference type="GO" id="GO:0005085">
    <property type="term" value="F:guanyl-nucleotide exchange factor activity"/>
    <property type="evidence" value="ECO:0007669"/>
    <property type="project" value="InterPro"/>
</dbReference>
<evidence type="ECO:0000256" key="2">
    <source>
        <dbReference type="SAM" id="MobiDB-lite"/>
    </source>
</evidence>
<proteinExistence type="inferred from homology"/>
<gene>
    <name evidence="4" type="primary">DOCK6</name>
    <name evidence="4" type="ORF">EVAR_78568_1</name>
</gene>
<feature type="region of interest" description="Disordered" evidence="2">
    <location>
        <begin position="1296"/>
        <end position="1319"/>
    </location>
</feature>
<feature type="compositionally biased region" description="Basic and acidic residues" evidence="2">
    <location>
        <begin position="419"/>
        <end position="429"/>
    </location>
</feature>
<feature type="domain" description="C2 DOCK-type" evidence="3">
    <location>
        <begin position="558"/>
        <end position="732"/>
    </location>
</feature>
<dbReference type="InterPro" id="IPR021816">
    <property type="entry name" value="DOCK_C/D_N"/>
</dbReference>
<evidence type="ECO:0000313" key="4">
    <source>
        <dbReference type="EMBL" id="GBP46865.1"/>
    </source>
</evidence>
<sequence>MKIATLLERSYLFSHVNSKDAEILKNVGEVRKVYPNQSKVGTLSGCSSTISLCDMIEPPDWEELSERLLSERDPLGYPPNDVEVIAIPKRIRTLSHVLPDEDLSKASLFVRECVRCYTSNYTVVEYKYRQYSGSFCGRERVVSRQERLQTVPRHQYEVDIDPLTVSTEELSQHQYESQSSSGRQSVASISSSSSCNETLTPRGSWASLDLRSSSSDPLLPDLLERRPAEQLDALNEVRRMENRQSDLLGLYAPYLDEEEAVERRLAPEIPCEIIGHRMLVVCHQLKLELDVEPIFASMALYDAKEKKKLSENFYFNLNSECTRQMLATHLPHADLSSLSRSAVFDVLNPSPDVFLVVRFEKVLQGDINECVEPYIKDDKNREKVRAGAQAACERLGKFRMPFAWTAVSLVNILSGSNSLEREQPPDKDSLSGCSQNSNSLDRKASSSSLEQLRRRANEVGGSLTRKGSLERDETDKLRDEDLYKFLAEIKRPSSAPKKLKCIPGTLKIEVSPCPDEIRNGLTPELAKLHPYGDDNIRPCKEILPFPLSPPLVPHYQYRNLLYVCPKELNFNAFTSRTGSARNISVRIQLMAGEDQSSALPAIFGRSSCPEFSTEAYTTVIYHNKCPSIYDEIKIKLPANLGDQHHLLFTFLHISCQRKPVTPDQEKNVETPVGYSWLPLCCDGKLTCGEFSLPVMQEEPPPNYSYIFPDVQLPGTRWIDNHKSIFTLTLDAYSTVHPLDSNIERFAKACEAVEEGVIPPRIGVANMEGELRSSITVLPRANVEILARYLPPILDRLLRLLLAPPTLLGQPLNIAQDVFTCIAQIFTDIANMNEGATCDAHGRSGLITTYIQYQCSIPRPAFTDRDVGLPLPPTVMTDGSCKILHEELALQWVVASGSTRDLAMHNSWTLFELMVKSMVEYLHWSGAIESPRKSRFPEQYTDDITTLVNNVTSEIIFRYGKNSRLTQSLNNSLAFFLFDLLSIMDRGFVFGLIRTYYKQMSAKIASLPDAVPLVHYKLAFLRIVCSHEHYISLNLPAGGGSGAVSPSPSAHSHASVSGGSAGGALSAEYRHRHYLAGLMLHELSAALDMQSPVLQCAAVNAVLSLLSAHDADPRLSRAEVKARAATLYLPMLTIVMDAQPNLYRGFSNNKDILQLDSEMSQFGHFYMTTYPDGEYKQNTRATFNSETTRNLLMCLAWVLKWLERSTLTHYLSELPPRRVHTLLQVIDLCFKCTEYKGRKEILKCAQQNVRKTTDIKAKLEDVILGQGSARSDFINRRKAGTGNVGGCRRERWRKDWVRGGGRGGSGPTRDTPASPAHSQPELEAAMSAEVALTLLHALEAVVQTCANWECGQSVCGAALHVVLRATQRNQSTTVLQHMFATTRSLILKLGWSCGGEEGTVCRVLLRHCAALAPLARAHASATLYALMRQHYQLGNVRVYTAQ</sequence>
<dbReference type="OrthoDB" id="47328at2759"/>
<dbReference type="CDD" id="cd08696">
    <property type="entry name" value="C2_Dock-C"/>
    <property type="match status" value="1"/>
</dbReference>
<dbReference type="InterPro" id="IPR037808">
    <property type="entry name" value="C2_Dock-C"/>
</dbReference>
<dbReference type="PANTHER" id="PTHR23317:SF76">
    <property type="entry name" value="LD20667P"/>
    <property type="match status" value="1"/>
</dbReference>
<protein>
    <submittedName>
        <fullName evidence="4">Dedicator of cytokinesis protein 6</fullName>
    </submittedName>
</protein>
<feature type="compositionally biased region" description="Low complexity" evidence="2">
    <location>
        <begin position="177"/>
        <end position="194"/>
    </location>
</feature>
<feature type="region of interest" description="Disordered" evidence="2">
    <location>
        <begin position="171"/>
        <end position="196"/>
    </location>
</feature>
<evidence type="ECO:0000313" key="5">
    <source>
        <dbReference type="Proteomes" id="UP000299102"/>
    </source>
</evidence>